<keyword evidence="2" id="KW-1185">Reference proteome</keyword>
<reference evidence="1 2" key="1">
    <citation type="journal article" date="2023" name="ACS Omega">
        <title>Identification of the Neoaspergillic Acid Biosynthesis Gene Cluster by Establishing an In Vitro CRISPR-Ribonucleoprotein Genetic System in Aspergillus melleus.</title>
        <authorList>
            <person name="Yuan B."/>
            <person name="Grau M.F."/>
            <person name="Murata R.M."/>
            <person name="Torok T."/>
            <person name="Venkateswaran K."/>
            <person name="Stajich J.E."/>
            <person name="Wang C.C.C."/>
        </authorList>
    </citation>
    <scope>NUCLEOTIDE SEQUENCE [LARGE SCALE GENOMIC DNA]</scope>
    <source>
        <strain evidence="1 2">IMV 1140</strain>
    </source>
</reference>
<dbReference type="EMBL" id="JAOPJF010000033">
    <property type="protein sequence ID" value="KAK1144153.1"/>
    <property type="molecule type" value="Genomic_DNA"/>
</dbReference>
<proteinExistence type="predicted"/>
<comment type="caution">
    <text evidence="1">The sequence shown here is derived from an EMBL/GenBank/DDBJ whole genome shotgun (WGS) entry which is preliminary data.</text>
</comment>
<organism evidence="1 2">
    <name type="scientific">Aspergillus melleus</name>
    <dbReference type="NCBI Taxonomy" id="138277"/>
    <lineage>
        <taxon>Eukaryota</taxon>
        <taxon>Fungi</taxon>
        <taxon>Dikarya</taxon>
        <taxon>Ascomycota</taxon>
        <taxon>Pezizomycotina</taxon>
        <taxon>Eurotiomycetes</taxon>
        <taxon>Eurotiomycetidae</taxon>
        <taxon>Eurotiales</taxon>
        <taxon>Aspergillaceae</taxon>
        <taxon>Aspergillus</taxon>
        <taxon>Aspergillus subgen. Circumdati</taxon>
    </lineage>
</organism>
<evidence type="ECO:0000313" key="1">
    <source>
        <dbReference type="EMBL" id="KAK1144153.1"/>
    </source>
</evidence>
<protein>
    <submittedName>
        <fullName evidence="1">Uncharacterized protein</fullName>
    </submittedName>
</protein>
<evidence type="ECO:0000313" key="2">
    <source>
        <dbReference type="Proteomes" id="UP001177260"/>
    </source>
</evidence>
<name>A0ACC3B1D6_9EURO</name>
<accession>A0ACC3B1D6</accession>
<dbReference type="Proteomes" id="UP001177260">
    <property type="component" value="Unassembled WGS sequence"/>
</dbReference>
<gene>
    <name evidence="1" type="ORF">N8T08_005815</name>
</gene>
<sequence length="1022" mass="116799">MATADPQTQDTAVHTLSEPNKSSPRVILTGSSDQPEYVRLLEERLLQLEKKIEKLMEDKSSSSDAEDNKSEHGRSSSNRGVNDESEAKKADEDEQNPTTADEVKQEDEEKKEVERSIIAKAHKVNLINFTNRFPNQAEIPVLEALMVDTTVSAAYEEDSVFTEKLSASTAPDALKAMHAKTETNQYKPDAWLARLRINSVPLVKEIMRILSPEQEFSTSVTFCYPFPPLVQRHDQIKARFEKIQADSLAAEQEVDASSDEENTQLLSYFQTYIQFMESEVIPQDPSKHKKVRYPALPAIFRLGDSIYVPGAGKSSKPNPEMLGQRDDQRLWRLYRTEEDTDQDKGNFKLKCYAMDHDGETYVCIRTTFRIPAFVGEQEISSLPVFPLRYAEHAEQVQRECRKQGETFLEYLNTKLLTHNGWALDPDPDESHSPLQYVTSDVVVDMTEALKAHPSWKPHWKFPKVKPRERSLNTYSIFSWAVTEKDLATHETVEENFWQHEYARMQKTEYCTKTDPFLSSWNNEQGRTYKPHGTDLELLPRRLFSYVLQDRRFVAVDIRSLNHVDDHWSRSASLIIDKDHEDMLRALVNSHFKKKDLHDSLGVYGINQDIISNKGRGLIILLYGVPGVGKTSTAENIAHSWKKPLLPITCGDLGTLPSDVEKNLKDIFRLAQLWGCILLLDEADVFLSERTPAALERNALVSVFLRMLEYYTGILFLTTNLPGSIDEAFKSRIHISLYYPHLSKETTLKIWEMNLMRLAGIEAERAKAKQQPPLTIDIKGIKRFAKKHYRLNEDGKGRWNGRQIRNAFLIASALAHFEKDHPTASRNIADETSPDAIFDIKPKHFEVVADASMGFERYLLETRGRTAGENAYQRGLRADFILSSPEKLEETPYMPHQSSQSHSDNVYADQFPSGTKRSQASPGHYRSGDHEHSQRRQFDEAQYGESYRYQRMFPQDQQFGVQHQSQRTRTSVSRGAALPPMNLSPQGSPSPFGTSKQSSHKDHSPRFPAMNEDSETDDYSDDH</sequence>